<gene>
    <name evidence="2" type="ORF">CSSPJE1EN1_LOCUS15804</name>
</gene>
<dbReference type="SUPFAM" id="SSF141571">
    <property type="entry name" value="Pentapeptide repeat-like"/>
    <property type="match status" value="1"/>
</dbReference>
<sequence>MKIKNTNKSAVSSMVSLASEGLHSSVVLPSLGGSSSRVACKTVAGTSQLPSASSCPSSRDETVSTSESIQSMACGLCAALTLATSVPSFAAQNSLVRLPPLSNDPFRCEKAFVGNTIGQANGVANTLLDLRFCDFSNDTKNLKGKSLTAALMADAKFDGADLTEVVMSKAYAMNASFKGTNFTNAVVDRVTFDKSDMRGVKFYNTVLSGSTFDGANLEGASFENALIGYVDIQKLCRNATLPEESRIDLACKETPPK</sequence>
<dbReference type="PANTHER" id="PTHR47485:SF1">
    <property type="entry name" value="THYLAKOID LUMENAL 17.4 KDA PROTEIN, CHLOROPLASTIC"/>
    <property type="match status" value="1"/>
</dbReference>
<reference evidence="2" key="1">
    <citation type="submission" date="2024-02" db="EMBL/GenBank/DDBJ databases">
        <authorList>
            <consortium name="ELIXIR-Norway"/>
            <consortium name="Elixir Norway"/>
        </authorList>
    </citation>
    <scope>NUCLEOTIDE SEQUENCE</scope>
</reference>
<dbReference type="PANTHER" id="PTHR47485">
    <property type="entry name" value="THYLAKOID LUMENAL 17.4 KDA PROTEIN, CHLOROPLASTIC"/>
    <property type="match status" value="1"/>
</dbReference>
<evidence type="ECO:0000256" key="1">
    <source>
        <dbReference type="ARBA" id="ARBA00022737"/>
    </source>
</evidence>
<name>A0ABP0WX35_9BRYO</name>
<keyword evidence="1" id="KW-0677">Repeat</keyword>
<dbReference type="Proteomes" id="UP001497444">
    <property type="component" value="Chromosome 3"/>
</dbReference>
<evidence type="ECO:0000313" key="3">
    <source>
        <dbReference type="Proteomes" id="UP001497444"/>
    </source>
</evidence>
<dbReference type="EMBL" id="OZ020098">
    <property type="protein sequence ID" value="CAK9270326.1"/>
    <property type="molecule type" value="Genomic_DNA"/>
</dbReference>
<dbReference type="InterPro" id="IPR001646">
    <property type="entry name" value="5peptide_repeat"/>
</dbReference>
<dbReference type="Pfam" id="PF00805">
    <property type="entry name" value="Pentapeptide"/>
    <property type="match status" value="2"/>
</dbReference>
<organism evidence="2 3">
    <name type="scientific">Sphagnum jensenii</name>
    <dbReference type="NCBI Taxonomy" id="128206"/>
    <lineage>
        <taxon>Eukaryota</taxon>
        <taxon>Viridiplantae</taxon>
        <taxon>Streptophyta</taxon>
        <taxon>Embryophyta</taxon>
        <taxon>Bryophyta</taxon>
        <taxon>Sphagnophytina</taxon>
        <taxon>Sphagnopsida</taxon>
        <taxon>Sphagnales</taxon>
        <taxon>Sphagnaceae</taxon>
        <taxon>Sphagnum</taxon>
    </lineage>
</organism>
<proteinExistence type="predicted"/>
<accession>A0ABP0WX35</accession>
<keyword evidence="3" id="KW-1185">Reference proteome</keyword>
<evidence type="ECO:0008006" key="4">
    <source>
        <dbReference type="Google" id="ProtNLM"/>
    </source>
</evidence>
<protein>
    <recommendedName>
        <fullName evidence="4">Thylakoid lumenal 17.4 kDa protein, chloroplastic</fullName>
    </recommendedName>
</protein>
<evidence type="ECO:0000313" key="2">
    <source>
        <dbReference type="EMBL" id="CAK9270326.1"/>
    </source>
</evidence>
<dbReference type="Gene3D" id="2.160.20.80">
    <property type="entry name" value="E3 ubiquitin-protein ligase SopA"/>
    <property type="match status" value="1"/>
</dbReference>